<keyword evidence="2 10" id="KW-0235">DNA replication</keyword>
<dbReference type="PANTHER" id="PTHR11630">
    <property type="entry name" value="DNA REPLICATION LICENSING FACTOR MCM FAMILY MEMBER"/>
    <property type="match status" value="1"/>
</dbReference>
<dbReference type="SUPFAM" id="SSF52540">
    <property type="entry name" value="P-loop containing nucleoside triphosphate hydrolases"/>
    <property type="match status" value="1"/>
</dbReference>
<dbReference type="OrthoDB" id="10036721at2759"/>
<evidence type="ECO:0000256" key="2">
    <source>
        <dbReference type="ARBA" id="ARBA00022705"/>
    </source>
</evidence>
<dbReference type="GO" id="GO:0017116">
    <property type="term" value="F:single-stranded DNA helicase activity"/>
    <property type="evidence" value="ECO:0007669"/>
    <property type="project" value="TreeGrafter"/>
</dbReference>
<dbReference type="SMART" id="SM00350">
    <property type="entry name" value="MCM"/>
    <property type="match status" value="1"/>
</dbReference>
<evidence type="ECO:0000256" key="9">
    <source>
        <dbReference type="RuleBase" id="RU004070"/>
    </source>
</evidence>
<evidence type="ECO:0000256" key="5">
    <source>
        <dbReference type="ARBA" id="ARBA00022806"/>
    </source>
</evidence>
<evidence type="ECO:0000256" key="8">
    <source>
        <dbReference type="ARBA" id="ARBA00023242"/>
    </source>
</evidence>
<dbReference type="AlphaFoldDB" id="A0A1Y1S774"/>
<dbReference type="GO" id="GO:0031261">
    <property type="term" value="C:DNA replication preinitiation complex"/>
    <property type="evidence" value="ECO:0007669"/>
    <property type="project" value="UniProtKB-ARBA"/>
</dbReference>
<sequence>MSYDKIQVTSIDLLNQDNPVTRDTVKQLFLDFIRHFRNESTCYYANLFNGTSLVVRLEHINAFSPVLYNELQKNPLETASAFEEAASAEKGGPAGVELISSQNAVAIRDIKGVRANRIVRMRGIVVSAASPEVRPTELLIECRSCSETQRVTDFVPRRCSNRNGKECPTDPFLVVTEKSKGVDSQLIKVQEEFEETPAGETPRHLSVVMEGVLVNRALPGRPLSVTGVVCVRTSRRNESWTVLHCLGIEEESRTRRAAFSEEERAHFLRLSKSGGIGQRVANSVAPGIYGMEDVKKAIACQLFGGVAKRGGDGIRLRGEMNVLLLGDPGIAKSQLLKFAEAASPIGVYASGKGSSAAGLTAAVIRDRGGGFRLEGGALVLADGGICCIDEFDKMGETDRVAIHEAMEQQTVSISKAGITTVLKTRSAVLAAANPAFGRFDDHRSVAENVDFGSTILSRFDLIFILRDEHSEGDRKRAQFVLEQHCRRQKKVDDSTMTVAELRDYVSFCRANCSPILSQGASRMLGSFYVEARSSVAAGGSVVPITVRQLEAIIRVSEALARMEMGAQVSVEHVEEAIRLFQGSTMNAVSSGHRVEGMGRRRAGVGVMKAVDRIIAMVPVGGSRRVKEVIDQIDMDEGVVKQAIDYLVKKNRIIEKEHGRMIIRERY</sequence>
<dbReference type="SUPFAM" id="SSF50249">
    <property type="entry name" value="Nucleic acid-binding proteins"/>
    <property type="match status" value="1"/>
</dbReference>
<dbReference type="InterPro" id="IPR008048">
    <property type="entry name" value="MCM5"/>
</dbReference>
<evidence type="ECO:0000256" key="6">
    <source>
        <dbReference type="ARBA" id="ARBA00022840"/>
    </source>
</evidence>
<evidence type="ECO:0000256" key="4">
    <source>
        <dbReference type="ARBA" id="ARBA00022801"/>
    </source>
</evidence>
<dbReference type="Pfam" id="PF17855">
    <property type="entry name" value="MCM_lid"/>
    <property type="match status" value="1"/>
</dbReference>
<dbReference type="Pfam" id="PF14551">
    <property type="entry name" value="MCM_N"/>
    <property type="match status" value="1"/>
</dbReference>
<comment type="catalytic activity">
    <reaction evidence="10">
        <text>ATP + H2O = ADP + phosphate + H(+)</text>
        <dbReference type="Rhea" id="RHEA:13065"/>
        <dbReference type="ChEBI" id="CHEBI:15377"/>
        <dbReference type="ChEBI" id="CHEBI:15378"/>
        <dbReference type="ChEBI" id="CHEBI:30616"/>
        <dbReference type="ChEBI" id="CHEBI:43474"/>
        <dbReference type="ChEBI" id="CHEBI:456216"/>
        <dbReference type="EC" id="3.6.4.12"/>
    </reaction>
</comment>
<dbReference type="PRINTS" id="PR01657">
    <property type="entry name" value="MCMFAMILY"/>
</dbReference>
<dbReference type="VEuPathDB" id="MicrosporidiaDB:ECANGB1_934"/>
<dbReference type="InterPro" id="IPR018525">
    <property type="entry name" value="MCM_CS"/>
</dbReference>
<dbReference type="GO" id="GO:0005524">
    <property type="term" value="F:ATP binding"/>
    <property type="evidence" value="ECO:0007669"/>
    <property type="project" value="UniProtKB-UniRule"/>
</dbReference>
<gene>
    <name evidence="12" type="primary">MCM5</name>
    <name evidence="12" type="ORF">ECANGB1_934</name>
</gene>
<dbReference type="GO" id="GO:0042555">
    <property type="term" value="C:MCM complex"/>
    <property type="evidence" value="ECO:0007669"/>
    <property type="project" value="UniProtKB-UniRule"/>
</dbReference>
<dbReference type="Proteomes" id="UP000192639">
    <property type="component" value="Unassembled WGS sequence"/>
</dbReference>
<evidence type="ECO:0000256" key="1">
    <source>
        <dbReference type="ARBA" id="ARBA00004123"/>
    </source>
</evidence>
<dbReference type="PANTHER" id="PTHR11630:SF42">
    <property type="entry name" value="DNA REPLICATION LICENSING FACTOR MCM5"/>
    <property type="match status" value="1"/>
</dbReference>
<feature type="domain" description="MCM C-terminal AAA(+) ATPase" evidence="11">
    <location>
        <begin position="276"/>
        <end position="471"/>
    </location>
</feature>
<keyword evidence="3 9" id="KW-0547">Nucleotide-binding</keyword>
<dbReference type="Gene3D" id="3.30.1640.10">
    <property type="entry name" value="mini-chromosome maintenance (MCM) complex, chain A, domain 1"/>
    <property type="match status" value="1"/>
</dbReference>
<dbReference type="InterPro" id="IPR033762">
    <property type="entry name" value="MCM_OB"/>
</dbReference>
<comment type="caution">
    <text evidence="12">The sequence shown here is derived from an EMBL/GenBank/DDBJ whole genome shotgun (WGS) entry which is preliminary data.</text>
</comment>
<proteinExistence type="inferred from homology"/>
<dbReference type="PRINTS" id="PR01661">
    <property type="entry name" value="MCMPROTEIN5"/>
</dbReference>
<dbReference type="InterPro" id="IPR012340">
    <property type="entry name" value="NA-bd_OB-fold"/>
</dbReference>
<dbReference type="Pfam" id="PF00493">
    <property type="entry name" value="MCM"/>
    <property type="match status" value="1"/>
</dbReference>
<dbReference type="GO" id="GO:0005656">
    <property type="term" value="C:nuclear pre-replicative complex"/>
    <property type="evidence" value="ECO:0007669"/>
    <property type="project" value="UniProtKB-ARBA"/>
</dbReference>
<evidence type="ECO:0000259" key="11">
    <source>
        <dbReference type="PROSITE" id="PS50051"/>
    </source>
</evidence>
<evidence type="ECO:0000313" key="12">
    <source>
        <dbReference type="EMBL" id="ORD94282.1"/>
    </source>
</evidence>
<dbReference type="Gene3D" id="2.40.50.140">
    <property type="entry name" value="Nucleic acid-binding proteins"/>
    <property type="match status" value="1"/>
</dbReference>
<keyword evidence="8 10" id="KW-0539">Nucleus</keyword>
<evidence type="ECO:0000256" key="3">
    <source>
        <dbReference type="ARBA" id="ARBA00022741"/>
    </source>
</evidence>
<keyword evidence="10" id="KW-0131">Cell cycle</keyword>
<dbReference type="GO" id="GO:0043596">
    <property type="term" value="C:nuclear replication fork"/>
    <property type="evidence" value="ECO:0007669"/>
    <property type="project" value="UniProtKB-ARBA"/>
</dbReference>
<dbReference type="EMBL" id="LWDP01000026">
    <property type="protein sequence ID" value="ORD94282.1"/>
    <property type="molecule type" value="Genomic_DNA"/>
</dbReference>
<protein>
    <recommendedName>
        <fullName evidence="10">DNA replication licensing factor MCM5</fullName>
        <ecNumber evidence="10">3.6.4.12</ecNumber>
    </recommendedName>
</protein>
<evidence type="ECO:0000256" key="10">
    <source>
        <dbReference type="RuleBase" id="RU368063"/>
    </source>
</evidence>
<dbReference type="InterPro" id="IPR027925">
    <property type="entry name" value="MCM_N"/>
</dbReference>
<keyword evidence="5 10" id="KW-0347">Helicase</keyword>
<dbReference type="GO" id="GO:0003697">
    <property type="term" value="F:single-stranded DNA binding"/>
    <property type="evidence" value="ECO:0007669"/>
    <property type="project" value="TreeGrafter"/>
</dbReference>
<dbReference type="Gene3D" id="2.20.28.10">
    <property type="match status" value="1"/>
</dbReference>
<comment type="similarity">
    <text evidence="9">Belongs to the MCM family.</text>
</comment>
<reference evidence="12 13" key="1">
    <citation type="journal article" date="2017" name="Environ. Microbiol.">
        <title>Decay of the glycolytic pathway and adaptation to intranuclear parasitism within Enterocytozoonidae microsporidia.</title>
        <authorList>
            <person name="Wiredu Boakye D."/>
            <person name="Jaroenlak P."/>
            <person name="Prachumwat A."/>
            <person name="Williams T.A."/>
            <person name="Bateman K.S."/>
            <person name="Itsathitphaisarn O."/>
            <person name="Sritunyalucksana K."/>
            <person name="Paszkiewicz K.H."/>
            <person name="Moore K.A."/>
            <person name="Stentiford G.D."/>
            <person name="Williams B.A."/>
        </authorList>
    </citation>
    <scope>NUCLEOTIDE SEQUENCE [LARGE SCALE GENOMIC DNA]</scope>
    <source>
        <strain evidence="12 13">GB1</strain>
    </source>
</reference>
<organism evidence="12 13">
    <name type="scientific">Enterospora canceri</name>
    <dbReference type="NCBI Taxonomy" id="1081671"/>
    <lineage>
        <taxon>Eukaryota</taxon>
        <taxon>Fungi</taxon>
        <taxon>Fungi incertae sedis</taxon>
        <taxon>Microsporidia</taxon>
        <taxon>Enterocytozoonidae</taxon>
        <taxon>Enterospora</taxon>
    </lineage>
</organism>
<dbReference type="GO" id="GO:0043138">
    <property type="term" value="F:3'-5' DNA helicase activity"/>
    <property type="evidence" value="ECO:0007669"/>
    <property type="project" value="TreeGrafter"/>
</dbReference>
<comment type="subunit">
    <text evidence="10">Component of the MCM2-7 complex.</text>
</comment>
<accession>A0A1Y1S774</accession>
<dbReference type="InterPro" id="IPR027417">
    <property type="entry name" value="P-loop_NTPase"/>
</dbReference>
<evidence type="ECO:0000313" key="13">
    <source>
        <dbReference type="Proteomes" id="UP000192639"/>
    </source>
</evidence>
<keyword evidence="6 9" id="KW-0067">ATP-binding</keyword>
<dbReference type="EC" id="3.6.4.12" evidence="10"/>
<evidence type="ECO:0000256" key="7">
    <source>
        <dbReference type="ARBA" id="ARBA00023125"/>
    </source>
</evidence>
<keyword evidence="13" id="KW-1185">Reference proteome</keyword>
<dbReference type="InterPro" id="IPR031327">
    <property type="entry name" value="MCM"/>
</dbReference>
<dbReference type="PROSITE" id="PS00847">
    <property type="entry name" value="MCM_1"/>
    <property type="match status" value="1"/>
</dbReference>
<comment type="function">
    <text evidence="10">Acts as component of the MCM2-7 complex (MCM complex) which is the replicative helicase essential for 'once per cell cycle' DNA replication initiation and elongation in eukaryotic cells. The active ATPase sites in the MCM2-7 ring are formed through the interaction surfaces of two neighboring subunits such that a critical structure of a conserved arginine finger motif is provided in trans relative to the ATP-binding site of the Walker A box of the adjacent subunit. The six ATPase active sites, however, are likely to contribute differentially to the complex helicase activity.</text>
</comment>
<dbReference type="GO" id="GO:0006270">
    <property type="term" value="P:DNA replication initiation"/>
    <property type="evidence" value="ECO:0007669"/>
    <property type="project" value="UniProtKB-UniRule"/>
</dbReference>
<dbReference type="InterPro" id="IPR001208">
    <property type="entry name" value="MCM_dom"/>
</dbReference>
<dbReference type="Pfam" id="PF17207">
    <property type="entry name" value="MCM_OB"/>
    <property type="match status" value="1"/>
</dbReference>
<dbReference type="GO" id="GO:0003688">
    <property type="term" value="F:DNA replication origin binding"/>
    <property type="evidence" value="ECO:0007669"/>
    <property type="project" value="UniProtKB-UniRule"/>
</dbReference>
<dbReference type="GO" id="GO:0000727">
    <property type="term" value="P:double-strand break repair via break-induced replication"/>
    <property type="evidence" value="ECO:0007669"/>
    <property type="project" value="TreeGrafter"/>
</dbReference>
<dbReference type="Gene3D" id="3.40.50.300">
    <property type="entry name" value="P-loop containing nucleotide triphosphate hydrolases"/>
    <property type="match status" value="1"/>
</dbReference>
<comment type="subcellular location">
    <subcellularLocation>
        <location evidence="1 10">Nucleus</location>
    </subcellularLocation>
</comment>
<dbReference type="GO" id="GO:0006279">
    <property type="term" value="P:premeiotic DNA replication"/>
    <property type="evidence" value="ECO:0007669"/>
    <property type="project" value="UniProtKB-ARBA"/>
</dbReference>
<dbReference type="GO" id="GO:0016887">
    <property type="term" value="F:ATP hydrolysis activity"/>
    <property type="evidence" value="ECO:0007669"/>
    <property type="project" value="RHEA"/>
</dbReference>
<dbReference type="FunFam" id="3.40.50.300:FF:002469">
    <property type="entry name" value="Cell division control protein 21"/>
    <property type="match status" value="1"/>
</dbReference>
<dbReference type="PROSITE" id="PS50051">
    <property type="entry name" value="MCM_2"/>
    <property type="match status" value="1"/>
</dbReference>
<keyword evidence="4 10" id="KW-0378">Hydrolase</keyword>
<dbReference type="InterPro" id="IPR041562">
    <property type="entry name" value="MCM_lid"/>
</dbReference>
<keyword evidence="7 9" id="KW-0238">DNA-binding</keyword>
<name>A0A1Y1S774_9MICR</name>